<keyword evidence="9" id="KW-0456">Lyase</keyword>
<dbReference type="UniPathway" id="UPA00558"/>
<dbReference type="PANTHER" id="PTHR10067:SF6">
    <property type="entry name" value="PHOSPHATIDYLSERINE DECARBOXYLASE PROENZYME, MITOCHONDRIAL"/>
    <property type="match status" value="1"/>
</dbReference>
<dbReference type="InterPro" id="IPR003817">
    <property type="entry name" value="PS_Dcarbxylase"/>
</dbReference>
<gene>
    <name evidence="13" type="ordered locus">WS1275</name>
</gene>
<evidence type="ECO:0000313" key="13">
    <source>
        <dbReference type="EMBL" id="CAE10354.1"/>
    </source>
</evidence>
<dbReference type="Pfam" id="PF02666">
    <property type="entry name" value="PS_Dcarbxylase"/>
    <property type="match status" value="1"/>
</dbReference>
<evidence type="ECO:0000256" key="8">
    <source>
        <dbReference type="ARBA" id="ARBA00023209"/>
    </source>
</evidence>
<keyword evidence="10" id="KW-1208">Phospholipid metabolism</keyword>
<keyword evidence="5" id="KW-0210">Decarboxylase</keyword>
<dbReference type="KEGG" id="wsu:WS1275"/>
<dbReference type="NCBIfam" id="TIGR00163">
    <property type="entry name" value="PS_decarb"/>
    <property type="match status" value="1"/>
</dbReference>
<evidence type="ECO:0000256" key="1">
    <source>
        <dbReference type="ARBA" id="ARBA00001928"/>
    </source>
</evidence>
<keyword evidence="6" id="KW-0443">Lipid metabolism</keyword>
<organism evidence="14">
    <name type="scientific">Wolinella succinogenes (strain ATCC 29543 / DSM 1740 / CCUG 13145 / JCM 31913 / LMG 7466 / NCTC 11488 / FDC 602W)</name>
    <name type="common">Vibrio succinogenes</name>
    <dbReference type="NCBI Taxonomy" id="273121"/>
    <lineage>
        <taxon>Bacteria</taxon>
        <taxon>Pseudomonadati</taxon>
        <taxon>Campylobacterota</taxon>
        <taxon>Epsilonproteobacteria</taxon>
        <taxon>Campylobacterales</taxon>
        <taxon>Helicobacteraceae</taxon>
        <taxon>Wolinella</taxon>
    </lineage>
</organism>
<evidence type="ECO:0000256" key="2">
    <source>
        <dbReference type="ARBA" id="ARBA00005189"/>
    </source>
</evidence>
<dbReference type="eggNOG" id="COG0688">
    <property type="taxonomic scope" value="Bacteria"/>
</dbReference>
<keyword evidence="4" id="KW-0444">Lipid biosynthesis</keyword>
<sequence>MNWSNRLSRVFGAFASYPFPRRLQILINEFYVKLFGISMEEFDTIDSYPTLSALFTRSLIKDRPLDREKGVLVAPCDSLVMALGDSVDQKALQIKGMEYPLGELLGEDLEEEFSYLNLYLSPSDYHRFHAPCDLEVVESRYFSGELLSVNLSSLKKHSRLFVRNERVVLKCRDAWGDWLYYVAVGALNVGQMAIHFESRIKTNAKLGDARYVYERPLHLKKGQEIGLFRMGSTVVMVGKNWNLALKEGERVRYAQSIGIKERE</sequence>
<dbReference type="EMBL" id="BX571660">
    <property type="protein sequence ID" value="CAE10354.1"/>
    <property type="molecule type" value="Genomic_DNA"/>
</dbReference>
<dbReference type="InterPro" id="IPR033177">
    <property type="entry name" value="PSD-B"/>
</dbReference>
<keyword evidence="8" id="KW-0594">Phospholipid biosynthesis</keyword>
<evidence type="ECO:0000256" key="3">
    <source>
        <dbReference type="ARBA" id="ARBA00012243"/>
    </source>
</evidence>
<protein>
    <recommendedName>
        <fullName evidence="3">phosphatidylserine decarboxylase</fullName>
        <ecNumber evidence="3">4.1.1.65</ecNumber>
    </recommendedName>
</protein>
<keyword evidence="11" id="KW-0670">Pyruvate</keyword>
<evidence type="ECO:0000256" key="11">
    <source>
        <dbReference type="ARBA" id="ARBA00023317"/>
    </source>
</evidence>
<accession>Q7M908</accession>
<reference evidence="13 14" key="1">
    <citation type="journal article" date="2003" name="Proc. Natl. Acad. Sci. U.S.A.">
        <title>Complete genome sequence and analysis of Wolinella succinogenes.</title>
        <authorList>
            <person name="Baar C."/>
            <person name="Eppinger M."/>
            <person name="Raddatz G."/>
            <person name="Simon JM."/>
            <person name="Lanz C."/>
            <person name="Klimmek O."/>
            <person name="Nandakumar R."/>
            <person name="Gross R."/>
            <person name="Rosinus A."/>
            <person name="Keller H."/>
            <person name="Jagtap P."/>
            <person name="Linke B."/>
            <person name="Meyer F."/>
            <person name="Lederer H."/>
            <person name="Schuster S.C."/>
        </authorList>
    </citation>
    <scope>NUCLEOTIDE SEQUENCE [LARGE SCALE GENOMIC DNA]</scope>
    <source>
        <strain evidence="14">ATCC 29543 / DSM 1740 / CCUG 13145 / JCM 31913 / LMG 7466 / NCTC 11488 / FDC 602W</strain>
    </source>
</reference>
<dbReference type="PANTHER" id="PTHR10067">
    <property type="entry name" value="PHOSPHATIDYLSERINE DECARBOXYLASE"/>
    <property type="match status" value="1"/>
</dbReference>
<evidence type="ECO:0000256" key="6">
    <source>
        <dbReference type="ARBA" id="ARBA00023098"/>
    </source>
</evidence>
<dbReference type="EC" id="4.1.1.65" evidence="3"/>
<dbReference type="HOGENOM" id="CLU_029061_4_0_7"/>
<dbReference type="RefSeq" id="WP_011139140.1">
    <property type="nucleotide sequence ID" value="NC_005090.1"/>
</dbReference>
<keyword evidence="7" id="KW-0865">Zymogen</keyword>
<proteinExistence type="predicted"/>
<dbReference type="NCBIfam" id="NF003038">
    <property type="entry name" value="PRK03934.1"/>
    <property type="match status" value="1"/>
</dbReference>
<evidence type="ECO:0000256" key="7">
    <source>
        <dbReference type="ARBA" id="ARBA00023145"/>
    </source>
</evidence>
<evidence type="ECO:0000256" key="4">
    <source>
        <dbReference type="ARBA" id="ARBA00022516"/>
    </source>
</evidence>
<dbReference type="GO" id="GO:0004609">
    <property type="term" value="F:phosphatidylserine decarboxylase activity"/>
    <property type="evidence" value="ECO:0007669"/>
    <property type="project" value="UniProtKB-EC"/>
</dbReference>
<evidence type="ECO:0000313" key="14">
    <source>
        <dbReference type="Proteomes" id="UP000000422"/>
    </source>
</evidence>
<evidence type="ECO:0000256" key="5">
    <source>
        <dbReference type="ARBA" id="ARBA00022793"/>
    </source>
</evidence>
<name>Q7M908_WOLSU</name>
<comment type="pathway">
    <text evidence="12">Phospholipid metabolism; phosphatidylethanolamine biosynthesis.</text>
</comment>
<keyword evidence="14" id="KW-1185">Reference proteome</keyword>
<comment type="cofactor">
    <cofactor evidence="1">
        <name>pyruvate</name>
        <dbReference type="ChEBI" id="CHEBI:15361"/>
    </cofactor>
</comment>
<dbReference type="AlphaFoldDB" id="Q7M908"/>
<evidence type="ECO:0000256" key="12">
    <source>
        <dbReference type="ARBA" id="ARBA00024326"/>
    </source>
</evidence>
<evidence type="ECO:0000256" key="10">
    <source>
        <dbReference type="ARBA" id="ARBA00023264"/>
    </source>
</evidence>
<dbReference type="Proteomes" id="UP000000422">
    <property type="component" value="Chromosome"/>
</dbReference>
<evidence type="ECO:0000256" key="9">
    <source>
        <dbReference type="ARBA" id="ARBA00023239"/>
    </source>
</evidence>
<comment type="pathway">
    <text evidence="2">Lipid metabolism.</text>
</comment>
<dbReference type="STRING" id="273121.WS1275"/>
<dbReference type="GO" id="GO:0006646">
    <property type="term" value="P:phosphatidylethanolamine biosynthetic process"/>
    <property type="evidence" value="ECO:0007669"/>
    <property type="project" value="UniProtKB-UniPathway"/>
</dbReference>